<proteinExistence type="predicted"/>
<accession>A0A8S9I2X5</accession>
<evidence type="ECO:0000256" key="1">
    <source>
        <dbReference type="SAM" id="MobiDB-lite"/>
    </source>
</evidence>
<evidence type="ECO:0000313" key="2">
    <source>
        <dbReference type="EMBL" id="KAF2563906.1"/>
    </source>
</evidence>
<protein>
    <submittedName>
        <fullName evidence="2">Uncharacterized protein</fullName>
    </submittedName>
</protein>
<sequence length="76" mass="8159">MVQVCLFAFDQKTLEPECTGPRRASWDVLLHSRERAIAVAGSSMEGSSEATNKMAAKGSFDGPLGSPYSIAQLVKQ</sequence>
<dbReference type="EMBL" id="QGKY02001250">
    <property type="protein sequence ID" value="KAF2563906.1"/>
    <property type="molecule type" value="Genomic_DNA"/>
</dbReference>
<comment type="caution">
    <text evidence="2">The sequence shown here is derived from an EMBL/GenBank/DDBJ whole genome shotgun (WGS) entry which is preliminary data.</text>
</comment>
<reference evidence="2" key="1">
    <citation type="submission" date="2019-12" db="EMBL/GenBank/DDBJ databases">
        <title>Genome sequencing and annotation of Brassica cretica.</title>
        <authorList>
            <person name="Studholme D.J."/>
            <person name="Sarris P.F."/>
        </authorList>
    </citation>
    <scope>NUCLEOTIDE SEQUENCE</scope>
    <source>
        <strain evidence="2">PFS-102/07</strain>
        <tissue evidence="2">Leaf</tissue>
    </source>
</reference>
<dbReference type="AlphaFoldDB" id="A0A8S9I2X5"/>
<gene>
    <name evidence="2" type="ORF">F2Q70_00018276</name>
</gene>
<feature type="region of interest" description="Disordered" evidence="1">
    <location>
        <begin position="41"/>
        <end position="66"/>
    </location>
</feature>
<name>A0A8S9I2X5_BRACR</name>
<organism evidence="2">
    <name type="scientific">Brassica cretica</name>
    <name type="common">Mustard</name>
    <dbReference type="NCBI Taxonomy" id="69181"/>
    <lineage>
        <taxon>Eukaryota</taxon>
        <taxon>Viridiplantae</taxon>
        <taxon>Streptophyta</taxon>
        <taxon>Embryophyta</taxon>
        <taxon>Tracheophyta</taxon>
        <taxon>Spermatophyta</taxon>
        <taxon>Magnoliopsida</taxon>
        <taxon>eudicotyledons</taxon>
        <taxon>Gunneridae</taxon>
        <taxon>Pentapetalae</taxon>
        <taxon>rosids</taxon>
        <taxon>malvids</taxon>
        <taxon>Brassicales</taxon>
        <taxon>Brassicaceae</taxon>
        <taxon>Brassiceae</taxon>
        <taxon>Brassica</taxon>
    </lineage>
</organism>